<accession>A0A8J3YIW3</accession>
<comment type="caution">
    <text evidence="6">The sequence shown here is derived from an EMBL/GenBank/DDBJ whole genome shotgun (WGS) entry which is preliminary data.</text>
</comment>
<dbReference type="AlphaFoldDB" id="A0A8J3YIW3"/>
<evidence type="ECO:0000313" key="7">
    <source>
        <dbReference type="Proteomes" id="UP000619260"/>
    </source>
</evidence>
<protein>
    <recommendedName>
        <fullName evidence="4">Cys-tRNA(Pro)/Cys-tRNA(Cys) deacylase</fullName>
        <ecNumber evidence="4">4.2.-.-</ecNumber>
    </recommendedName>
</protein>
<dbReference type="Gene3D" id="3.90.960.10">
    <property type="entry name" value="YbaK/aminoacyl-tRNA synthetase-associated domain"/>
    <property type="match status" value="1"/>
</dbReference>
<dbReference type="PANTHER" id="PTHR30411:SF0">
    <property type="entry name" value="CYS-TRNA(PRO)_CYS-TRNA(CYS) DEACYLASE YBAK"/>
    <property type="match status" value="1"/>
</dbReference>
<dbReference type="InterPro" id="IPR004369">
    <property type="entry name" value="Prolyl-tRNA_editing_YbaK/EbsC"/>
</dbReference>
<dbReference type="EC" id="4.2.-.-" evidence="4"/>
<dbReference type="Proteomes" id="UP000619260">
    <property type="component" value="Unassembled WGS sequence"/>
</dbReference>
<keyword evidence="7" id="KW-1185">Reference proteome</keyword>
<dbReference type="PIRSF" id="PIRSF006181">
    <property type="entry name" value="EbsC_YbaK"/>
    <property type="match status" value="1"/>
</dbReference>
<dbReference type="SUPFAM" id="SSF55826">
    <property type="entry name" value="YbaK/ProRS associated domain"/>
    <property type="match status" value="1"/>
</dbReference>
<keyword evidence="2 4" id="KW-0648">Protein biosynthesis</keyword>
<dbReference type="PANTHER" id="PTHR30411">
    <property type="entry name" value="CYTOPLASMIC PROTEIN"/>
    <property type="match status" value="1"/>
</dbReference>
<comment type="similarity">
    <text evidence="1 4">Belongs to the prolyl-tRNA editing family. YbaK/EbsC subfamily.</text>
</comment>
<evidence type="ECO:0000256" key="3">
    <source>
        <dbReference type="ARBA" id="ARBA00023239"/>
    </source>
</evidence>
<reference evidence="6" key="1">
    <citation type="submission" date="2021-01" db="EMBL/GenBank/DDBJ databases">
        <title>Whole genome shotgun sequence of Virgisporangium aliadipatigenens NBRC 105644.</title>
        <authorList>
            <person name="Komaki H."/>
            <person name="Tamura T."/>
        </authorList>
    </citation>
    <scope>NUCLEOTIDE SEQUENCE</scope>
    <source>
        <strain evidence="6">NBRC 105644</strain>
    </source>
</reference>
<dbReference type="RefSeq" id="WP_203898284.1">
    <property type="nucleotide sequence ID" value="NZ_BOPF01000004.1"/>
</dbReference>
<dbReference type="GO" id="GO:0002161">
    <property type="term" value="F:aminoacyl-tRNA deacylase activity"/>
    <property type="evidence" value="ECO:0007669"/>
    <property type="project" value="InterPro"/>
</dbReference>
<dbReference type="NCBIfam" id="TIGR00011">
    <property type="entry name" value="YbaK_EbsC"/>
    <property type="match status" value="1"/>
</dbReference>
<dbReference type="Pfam" id="PF04073">
    <property type="entry name" value="tRNA_edit"/>
    <property type="match status" value="1"/>
</dbReference>
<sequence length="158" mass="16296">MAGQGTPATALLKKQKVTHRVHEYRHDPRAESYGTEAAEALGIPAERIFKTLVAEVDGALVVGVVPVTGSLDLKALAAAVGGKRAAMADPVAAERATGYVRGGISPLGQRKRLPVVLDASAEGFDTVYVSAGRRGLEVELAAADLLRLTGGSSAPIRG</sequence>
<evidence type="ECO:0000256" key="4">
    <source>
        <dbReference type="PIRNR" id="PIRNR006181"/>
    </source>
</evidence>
<evidence type="ECO:0000256" key="2">
    <source>
        <dbReference type="ARBA" id="ARBA00022917"/>
    </source>
</evidence>
<feature type="domain" description="YbaK/aminoacyl-tRNA synthetase-associated" evidence="5">
    <location>
        <begin position="35"/>
        <end position="148"/>
    </location>
</feature>
<organism evidence="6 7">
    <name type="scientific">Virgisporangium aliadipatigenens</name>
    <dbReference type="NCBI Taxonomy" id="741659"/>
    <lineage>
        <taxon>Bacteria</taxon>
        <taxon>Bacillati</taxon>
        <taxon>Actinomycetota</taxon>
        <taxon>Actinomycetes</taxon>
        <taxon>Micromonosporales</taxon>
        <taxon>Micromonosporaceae</taxon>
        <taxon>Virgisporangium</taxon>
    </lineage>
</organism>
<name>A0A8J3YIW3_9ACTN</name>
<dbReference type="CDD" id="cd00002">
    <property type="entry name" value="YbaK_deacylase"/>
    <property type="match status" value="1"/>
</dbReference>
<gene>
    <name evidence="6" type="primary">ebsC</name>
    <name evidence="6" type="ORF">Val02_16240</name>
</gene>
<keyword evidence="3 4" id="KW-0456">Lyase</keyword>
<dbReference type="GO" id="GO:0006412">
    <property type="term" value="P:translation"/>
    <property type="evidence" value="ECO:0007669"/>
    <property type="project" value="UniProtKB-KW"/>
</dbReference>
<evidence type="ECO:0000259" key="5">
    <source>
        <dbReference type="Pfam" id="PF04073"/>
    </source>
</evidence>
<dbReference type="InterPro" id="IPR036754">
    <property type="entry name" value="YbaK/aa-tRNA-synt-asso_dom_sf"/>
</dbReference>
<evidence type="ECO:0000256" key="1">
    <source>
        <dbReference type="ARBA" id="ARBA00009798"/>
    </source>
</evidence>
<dbReference type="InterPro" id="IPR007214">
    <property type="entry name" value="YbaK/aa-tRNA-synth-assoc-dom"/>
</dbReference>
<evidence type="ECO:0000313" key="6">
    <source>
        <dbReference type="EMBL" id="GIJ44738.1"/>
    </source>
</evidence>
<dbReference type="GO" id="GO:0016829">
    <property type="term" value="F:lyase activity"/>
    <property type="evidence" value="ECO:0007669"/>
    <property type="project" value="UniProtKB-KW"/>
</dbReference>
<proteinExistence type="inferred from homology"/>
<dbReference type="EMBL" id="BOPF01000004">
    <property type="protein sequence ID" value="GIJ44738.1"/>
    <property type="molecule type" value="Genomic_DNA"/>
</dbReference>